<dbReference type="GO" id="GO:0090729">
    <property type="term" value="F:toxin activity"/>
    <property type="evidence" value="ECO:0007669"/>
    <property type="project" value="UniProtKB-KW"/>
</dbReference>
<reference evidence="10 11" key="1">
    <citation type="journal article" date="2012" name="BMC Genomics">
        <title>Comparative genomics of bacteria in the genus Providencia isolated from wild Drosophila melanogaster.</title>
        <authorList>
            <person name="Galac M.R."/>
            <person name="Lazzaro B.P."/>
        </authorList>
    </citation>
    <scope>NUCLEOTIDE SEQUENCE [LARGE SCALE GENOMIC DNA]</scope>
    <source>
        <strain evidence="10 11">DSM 19968</strain>
    </source>
</reference>
<evidence type="ECO:0000256" key="7">
    <source>
        <dbReference type="ARBA" id="ARBA00023239"/>
    </source>
</evidence>
<keyword evidence="3" id="KW-0800">Toxin</keyword>
<evidence type="ECO:0000256" key="4">
    <source>
        <dbReference type="ARBA" id="ARBA00022737"/>
    </source>
</evidence>
<dbReference type="PATRIC" id="fig|1141662.3.peg.1181"/>
<organism evidence="10 11">
    <name type="scientific">Providencia burhodogranariea DSM 19968</name>
    <dbReference type="NCBI Taxonomy" id="1141662"/>
    <lineage>
        <taxon>Bacteria</taxon>
        <taxon>Pseudomonadati</taxon>
        <taxon>Pseudomonadota</taxon>
        <taxon>Gammaproteobacteria</taxon>
        <taxon>Enterobacterales</taxon>
        <taxon>Morganellaceae</taxon>
        <taxon>Providencia</taxon>
    </lineage>
</organism>
<evidence type="ECO:0000256" key="3">
    <source>
        <dbReference type="ARBA" id="ARBA00022656"/>
    </source>
</evidence>
<evidence type="ECO:0000256" key="1">
    <source>
        <dbReference type="ARBA" id="ARBA00004613"/>
    </source>
</evidence>
<protein>
    <submittedName>
        <fullName evidence="10">Uncharacterized protein</fullName>
    </submittedName>
</protein>
<evidence type="ECO:0000256" key="6">
    <source>
        <dbReference type="ARBA" id="ARBA00023043"/>
    </source>
</evidence>
<evidence type="ECO:0000256" key="8">
    <source>
        <dbReference type="ARBA" id="ARBA00029451"/>
    </source>
</evidence>
<accession>K8X3E7</accession>
<keyword evidence="6" id="KW-0040">ANK repeat</keyword>
<dbReference type="STRING" id="1141662.OOA_05821"/>
<evidence type="ECO:0000256" key="5">
    <source>
        <dbReference type="ARBA" id="ARBA00023026"/>
    </source>
</evidence>
<dbReference type="InterPro" id="IPR010366">
    <property type="entry name" value="OspC1-4"/>
</dbReference>
<evidence type="ECO:0000313" key="10">
    <source>
        <dbReference type="EMBL" id="EKT62970.1"/>
    </source>
</evidence>
<evidence type="ECO:0000256" key="9">
    <source>
        <dbReference type="ARBA" id="ARBA00047641"/>
    </source>
</evidence>
<keyword evidence="4" id="KW-0677">Repeat</keyword>
<dbReference type="GO" id="GO:0005576">
    <property type="term" value="C:extracellular region"/>
    <property type="evidence" value="ECO:0007669"/>
    <property type="project" value="UniProtKB-SubCell"/>
</dbReference>
<name>K8X3E7_9GAMM</name>
<keyword evidence="5" id="KW-0843">Virulence</keyword>
<gene>
    <name evidence="10" type="ORF">OOA_05821</name>
</gene>
<dbReference type="Pfam" id="PF06128">
    <property type="entry name" value="Shigella_OspC"/>
    <property type="match status" value="1"/>
</dbReference>
<dbReference type="HOGENOM" id="CLU_053336_0_0_6"/>
<comment type="caution">
    <text evidence="10">The sequence shown here is derived from an EMBL/GenBank/DDBJ whole genome shotgun (WGS) entry which is preliminary data.</text>
</comment>
<dbReference type="AlphaFoldDB" id="K8X3E7"/>
<keyword evidence="2" id="KW-0964">Secreted</keyword>
<sequence>MKLTELLCDFNMQQRIQAQDEPEKTSVKNNLKKNIGLVRNLSNESIRENSVIDKSANIIKDCFRKIIADKSYNKMFSQGAYFKKLGTDLPECSAGKPSLYSLQHLNKLSKNYLTKIKENTKNLTPQEKNLLSKVVNTHLHFRHQSNANLSGETLNIMSNHRLQTKNISTASNTYSEDIQYLSNHDFVFFGIEFSDDKSQLPLNTKHTTINYGANAYIINEQYPYGYLTLTDHFDNQVPPAFLHEHQNFISHFSEVRNEIERYIYGENGRYDIPIYNTKDMKIALGMHLIYFLRNSSDVNFKALALNEDLNSKGLDHVLNFVFQPEFHVPRMVSTTNFKKVQLRDISLFDAIKASNVEEISKQIESKKDACDVMKMSIKYFKPDIAE</sequence>
<comment type="subcellular location">
    <subcellularLocation>
        <location evidence="1">Secreted</location>
    </subcellularLocation>
</comment>
<evidence type="ECO:0000256" key="2">
    <source>
        <dbReference type="ARBA" id="ARBA00022525"/>
    </source>
</evidence>
<proteinExistence type="inferred from homology"/>
<keyword evidence="7" id="KW-0456">Lyase</keyword>
<dbReference type="EMBL" id="AKKL01000016">
    <property type="protein sequence ID" value="EKT62970.1"/>
    <property type="molecule type" value="Genomic_DNA"/>
</dbReference>
<comment type="similarity">
    <text evidence="8">Belongs to the OspC family.</text>
</comment>
<dbReference type="GO" id="GO:0140740">
    <property type="term" value="F:ADP-riboxanase activity"/>
    <property type="evidence" value="ECO:0007669"/>
    <property type="project" value="UniProtKB-ARBA"/>
</dbReference>
<dbReference type="Proteomes" id="UP000009336">
    <property type="component" value="Unassembled WGS sequence"/>
</dbReference>
<comment type="catalytic activity">
    <reaction evidence="9">
        <text>L-arginyl-[protein] + NAD(+) = ADP-riboxanated L-argininyl-[protein] + nicotinamide + NH4(+) + H(+)</text>
        <dbReference type="Rhea" id="RHEA:69500"/>
        <dbReference type="Rhea" id="RHEA-COMP:10532"/>
        <dbReference type="Rhea" id="RHEA-COMP:17719"/>
        <dbReference type="ChEBI" id="CHEBI:15378"/>
        <dbReference type="ChEBI" id="CHEBI:17154"/>
        <dbReference type="ChEBI" id="CHEBI:28938"/>
        <dbReference type="ChEBI" id="CHEBI:29965"/>
        <dbReference type="ChEBI" id="CHEBI:57540"/>
        <dbReference type="ChEBI" id="CHEBI:184300"/>
    </reaction>
    <physiologicalReaction direction="left-to-right" evidence="9">
        <dbReference type="Rhea" id="RHEA:69501"/>
    </physiologicalReaction>
</comment>
<dbReference type="eggNOG" id="ENOG502ZC73">
    <property type="taxonomic scope" value="Bacteria"/>
</dbReference>
<evidence type="ECO:0000313" key="11">
    <source>
        <dbReference type="Proteomes" id="UP000009336"/>
    </source>
</evidence>
<keyword evidence="11" id="KW-1185">Reference proteome</keyword>